<evidence type="ECO:0000313" key="10">
    <source>
        <dbReference type="Proteomes" id="UP000196475"/>
    </source>
</evidence>
<organism evidence="9 10">
    <name type="scientific">Bacillus thermozeamaize</name>
    <dbReference type="NCBI Taxonomy" id="230954"/>
    <lineage>
        <taxon>Bacteria</taxon>
        <taxon>Bacillati</taxon>
        <taxon>Bacillota</taxon>
        <taxon>Bacilli</taxon>
        <taxon>Bacillales</taxon>
        <taxon>Bacillaceae</taxon>
        <taxon>Bacillus</taxon>
    </lineage>
</organism>
<comment type="catalytic activity">
    <reaction evidence="7">
        <text>Endonucleolytic cleavage of RNA, removing 5'-extranucleotides from tRNA precursor.</text>
        <dbReference type="EC" id="3.1.26.5"/>
    </reaction>
</comment>
<proteinExistence type="inferred from homology"/>
<evidence type="ECO:0000256" key="1">
    <source>
        <dbReference type="ARBA" id="ARBA00002663"/>
    </source>
</evidence>
<dbReference type="HAMAP" id="MF_00227">
    <property type="entry name" value="RNase_P"/>
    <property type="match status" value="1"/>
</dbReference>
<dbReference type="NCBIfam" id="TIGR00188">
    <property type="entry name" value="rnpA"/>
    <property type="match status" value="1"/>
</dbReference>
<dbReference type="EC" id="3.1.26.5" evidence="7 8"/>
<dbReference type="InterPro" id="IPR000100">
    <property type="entry name" value="RNase_P"/>
</dbReference>
<dbReference type="GO" id="GO:0030677">
    <property type="term" value="C:ribonuclease P complex"/>
    <property type="evidence" value="ECO:0007669"/>
    <property type="project" value="TreeGrafter"/>
</dbReference>
<dbReference type="GO" id="GO:0042781">
    <property type="term" value="F:3'-tRNA processing endoribonuclease activity"/>
    <property type="evidence" value="ECO:0007669"/>
    <property type="project" value="TreeGrafter"/>
</dbReference>
<evidence type="ECO:0000256" key="2">
    <source>
        <dbReference type="ARBA" id="ARBA00022694"/>
    </source>
</evidence>
<dbReference type="Pfam" id="PF00825">
    <property type="entry name" value="Ribonuclease_P"/>
    <property type="match status" value="1"/>
</dbReference>
<comment type="similarity">
    <text evidence="7">Belongs to the RnpA family.</text>
</comment>
<sequence>MPRQLRLSKREDFKRVFQCGKSVANREFVCYTFHNPEVERFRMGVSVSKKIGNAVIRNRVKRLIREVVRLQAEEIRDHLDLVIIARNRARDLDFEGVKKSLNHLFWKGKIFRQRGSQS</sequence>
<dbReference type="Gene3D" id="3.30.230.10">
    <property type="match status" value="1"/>
</dbReference>
<gene>
    <name evidence="7" type="primary">rnpA</name>
    <name evidence="9" type="ORF">BAA01_04750</name>
</gene>
<keyword evidence="5 7" id="KW-0378">Hydrolase</keyword>
<dbReference type="SUPFAM" id="SSF54211">
    <property type="entry name" value="Ribosomal protein S5 domain 2-like"/>
    <property type="match status" value="1"/>
</dbReference>
<dbReference type="GO" id="GO:0000049">
    <property type="term" value="F:tRNA binding"/>
    <property type="evidence" value="ECO:0007669"/>
    <property type="project" value="UniProtKB-UniRule"/>
</dbReference>
<dbReference type="GO" id="GO:0001682">
    <property type="term" value="P:tRNA 5'-leader removal"/>
    <property type="evidence" value="ECO:0007669"/>
    <property type="project" value="UniProtKB-UniRule"/>
</dbReference>
<evidence type="ECO:0000256" key="4">
    <source>
        <dbReference type="ARBA" id="ARBA00022759"/>
    </source>
</evidence>
<keyword evidence="2 7" id="KW-0819">tRNA processing</keyword>
<reference evidence="10" key="1">
    <citation type="submission" date="2016-06" db="EMBL/GenBank/DDBJ databases">
        <authorList>
            <person name="Nascimento L."/>
            <person name="Pereira R.V."/>
            <person name="Martins L.F."/>
            <person name="Quaggio R.B."/>
            <person name="Silva A.M."/>
            <person name="Setubal J.C."/>
        </authorList>
    </citation>
    <scope>NUCLEOTIDE SEQUENCE [LARGE SCALE GENOMIC DNA]</scope>
</reference>
<dbReference type="PANTHER" id="PTHR33992:SF1">
    <property type="entry name" value="RIBONUCLEASE P PROTEIN COMPONENT"/>
    <property type="match status" value="1"/>
</dbReference>
<dbReference type="GO" id="GO:0004526">
    <property type="term" value="F:ribonuclease P activity"/>
    <property type="evidence" value="ECO:0007669"/>
    <property type="project" value="UniProtKB-UniRule"/>
</dbReference>
<dbReference type="EMBL" id="LZRT01000072">
    <property type="protein sequence ID" value="OUM87645.1"/>
    <property type="molecule type" value="Genomic_DNA"/>
</dbReference>
<dbReference type="PANTHER" id="PTHR33992">
    <property type="entry name" value="RIBONUCLEASE P PROTEIN COMPONENT"/>
    <property type="match status" value="1"/>
</dbReference>
<evidence type="ECO:0000256" key="7">
    <source>
        <dbReference type="HAMAP-Rule" id="MF_00227"/>
    </source>
</evidence>
<dbReference type="InterPro" id="IPR014721">
    <property type="entry name" value="Ribsml_uS5_D2-typ_fold_subgr"/>
</dbReference>
<evidence type="ECO:0000256" key="3">
    <source>
        <dbReference type="ARBA" id="ARBA00022722"/>
    </source>
</evidence>
<keyword evidence="3 7" id="KW-0540">Nuclease</keyword>
<comment type="caution">
    <text evidence="9">The sequence shown here is derived from an EMBL/GenBank/DDBJ whole genome shotgun (WGS) entry which is preliminary data.</text>
</comment>
<dbReference type="PROSITE" id="PS00648">
    <property type="entry name" value="RIBONUCLEASE_P"/>
    <property type="match status" value="1"/>
</dbReference>
<comment type="subunit">
    <text evidence="7">Consists of a catalytic RNA component (M1 or rnpB) and a protein subunit.</text>
</comment>
<dbReference type="Proteomes" id="UP000196475">
    <property type="component" value="Unassembled WGS sequence"/>
</dbReference>
<evidence type="ECO:0000256" key="5">
    <source>
        <dbReference type="ARBA" id="ARBA00022801"/>
    </source>
</evidence>
<protein>
    <recommendedName>
        <fullName evidence="7 8">Ribonuclease P protein component</fullName>
        <shortName evidence="7">RNase P protein</shortName>
        <shortName evidence="7">RNaseP protein</shortName>
        <ecNumber evidence="7 8">3.1.26.5</ecNumber>
    </recommendedName>
    <alternativeName>
        <fullName evidence="7">Protein C5</fullName>
    </alternativeName>
</protein>
<dbReference type="InterPro" id="IPR020539">
    <property type="entry name" value="RNase_P_CS"/>
</dbReference>
<evidence type="ECO:0000313" key="9">
    <source>
        <dbReference type="EMBL" id="OUM87645.1"/>
    </source>
</evidence>
<accession>A0A1Y3PJS9</accession>
<dbReference type="AlphaFoldDB" id="A0A1Y3PJS9"/>
<keyword evidence="4 7" id="KW-0255">Endonuclease</keyword>
<evidence type="ECO:0000256" key="6">
    <source>
        <dbReference type="ARBA" id="ARBA00022884"/>
    </source>
</evidence>
<keyword evidence="6 7" id="KW-0694">RNA-binding</keyword>
<comment type="function">
    <text evidence="1 7">RNaseP catalyzes the removal of the 5'-leader sequence from pre-tRNA to produce the mature 5'-terminus. It can also cleave other RNA substrates such as 4.5S RNA. The protein component plays an auxiliary but essential role in vivo by binding to the 5'-leader sequence and broadening the substrate specificity of the ribozyme.</text>
</comment>
<dbReference type="InterPro" id="IPR020568">
    <property type="entry name" value="Ribosomal_Su5_D2-typ_SF"/>
</dbReference>
<dbReference type="FunFam" id="3.30.230.10:FF:000021">
    <property type="entry name" value="Ribonuclease P protein component"/>
    <property type="match status" value="1"/>
</dbReference>
<name>A0A1Y3PJS9_9BACI</name>
<evidence type="ECO:0000256" key="8">
    <source>
        <dbReference type="NCBIfam" id="TIGR00188"/>
    </source>
</evidence>